<evidence type="ECO:0000313" key="2">
    <source>
        <dbReference type="EMBL" id="CCQ45277.1"/>
    </source>
</evidence>
<evidence type="ECO:0000256" key="1">
    <source>
        <dbReference type="SAM" id="MobiDB-lite"/>
    </source>
</evidence>
<keyword evidence="3" id="KW-1185">Reference proteome</keyword>
<dbReference type="STRING" id="861266.ARTSIC4J27_1215"/>
<accession>A0A024H076</accession>
<sequence length="138" mass="14530">MARTLAHGGRNGRRRAAGLAPRAFVRRGHHDPQPGIKNDTGPAGKRSQHHAHPHVADGPAQVRGKAGAYARDKAVAAPDQRGPDGGGCHGSIQTRIRVARTAFGPEPGATQGPFRVSPSRAEAPRTEGSRYELANPHP</sequence>
<evidence type="ECO:0000313" key="3">
    <source>
        <dbReference type="Proteomes" id="UP000035722"/>
    </source>
</evidence>
<dbReference type="Proteomes" id="UP000035722">
    <property type="component" value="Unassembled WGS sequence"/>
</dbReference>
<reference evidence="3" key="1">
    <citation type="journal article" date="2014" name="Genome Announc.">
        <title>Genome Sequence of Arthrobacter siccitolerans 4J27, a Xeroprotectant-Producing Desiccation-Tolerant Microorganism.</title>
        <authorList>
            <person name="Manzanera M."/>
            <person name="Santa-Cruz-Calvo L."/>
            <person name="Vilchez J.I."/>
            <person name="Garcia-Fontana C."/>
            <person name="Silva-Castro G.A."/>
            <person name="Calvo C."/>
            <person name="Gonzalez-Lopez J."/>
        </authorList>
    </citation>
    <scope>NUCLEOTIDE SEQUENCE [LARGE SCALE GENOMIC DNA]</scope>
    <source>
        <strain evidence="3">4J27</strain>
    </source>
</reference>
<feature type="region of interest" description="Disordered" evidence="1">
    <location>
        <begin position="1"/>
        <end position="138"/>
    </location>
</feature>
<dbReference type="AlphaFoldDB" id="A0A024H076"/>
<dbReference type="EMBL" id="CAQI01000034">
    <property type="protein sequence ID" value="CCQ45277.1"/>
    <property type="molecule type" value="Genomic_DNA"/>
</dbReference>
<organism evidence="2 3">
    <name type="scientific">Pseudarthrobacter siccitolerans</name>
    <dbReference type="NCBI Taxonomy" id="861266"/>
    <lineage>
        <taxon>Bacteria</taxon>
        <taxon>Bacillati</taxon>
        <taxon>Actinomycetota</taxon>
        <taxon>Actinomycetes</taxon>
        <taxon>Micrococcales</taxon>
        <taxon>Micrococcaceae</taxon>
        <taxon>Pseudarthrobacter</taxon>
    </lineage>
</organism>
<gene>
    <name evidence="2" type="ORF">ARTSIC4J27_1215</name>
</gene>
<name>A0A024H076_9MICC</name>
<proteinExistence type="predicted"/>
<comment type="caution">
    <text evidence="2">The sequence shown here is derived from an EMBL/GenBank/DDBJ whole genome shotgun (WGS) entry which is preliminary data.</text>
</comment>
<protein>
    <submittedName>
        <fullName evidence="2">Uncharacterized protein</fullName>
    </submittedName>
</protein>